<protein>
    <submittedName>
        <fullName evidence="1">Uncharacterized protein</fullName>
    </submittedName>
</protein>
<reference evidence="1" key="1">
    <citation type="submission" date="2018-02" db="EMBL/GenBank/DDBJ databases">
        <title>Rhizophora mucronata_Transcriptome.</title>
        <authorList>
            <person name="Meera S.P."/>
            <person name="Sreeshan A."/>
            <person name="Augustine A."/>
        </authorList>
    </citation>
    <scope>NUCLEOTIDE SEQUENCE</scope>
    <source>
        <tissue evidence="1">Leaf</tissue>
    </source>
</reference>
<name>A0A2P2NWV9_RHIMU</name>
<dbReference type="EMBL" id="GGEC01066471">
    <property type="protein sequence ID" value="MBX46955.1"/>
    <property type="molecule type" value="Transcribed_RNA"/>
</dbReference>
<evidence type="ECO:0000313" key="1">
    <source>
        <dbReference type="EMBL" id="MBX46955.1"/>
    </source>
</evidence>
<organism evidence="1">
    <name type="scientific">Rhizophora mucronata</name>
    <name type="common">Asiatic mangrove</name>
    <dbReference type="NCBI Taxonomy" id="61149"/>
    <lineage>
        <taxon>Eukaryota</taxon>
        <taxon>Viridiplantae</taxon>
        <taxon>Streptophyta</taxon>
        <taxon>Embryophyta</taxon>
        <taxon>Tracheophyta</taxon>
        <taxon>Spermatophyta</taxon>
        <taxon>Magnoliopsida</taxon>
        <taxon>eudicotyledons</taxon>
        <taxon>Gunneridae</taxon>
        <taxon>Pentapetalae</taxon>
        <taxon>rosids</taxon>
        <taxon>fabids</taxon>
        <taxon>Malpighiales</taxon>
        <taxon>Rhizophoraceae</taxon>
        <taxon>Rhizophora</taxon>
    </lineage>
</organism>
<accession>A0A2P2NWV9</accession>
<proteinExistence type="predicted"/>
<sequence>MLLVLMNQQEECSWF</sequence>